<comment type="caution">
    <text evidence="1">The sequence shown here is derived from an EMBL/GenBank/DDBJ whole genome shotgun (WGS) entry which is preliminary data.</text>
</comment>
<reference evidence="1 2" key="1">
    <citation type="journal article" date="2019" name="Sci. Data">
        <title>Hybrid genome assembly and annotation of Danionella translucida.</title>
        <authorList>
            <person name="Kadobianskyi M."/>
            <person name="Schulze L."/>
            <person name="Schuelke M."/>
            <person name="Judkewitz B."/>
        </authorList>
    </citation>
    <scope>NUCLEOTIDE SEQUENCE [LARGE SCALE GENOMIC DNA]</scope>
    <source>
        <strain evidence="1 2">Bolton</strain>
    </source>
</reference>
<dbReference type="Proteomes" id="UP000316079">
    <property type="component" value="Unassembled WGS sequence"/>
</dbReference>
<dbReference type="EMBL" id="SRMA01027237">
    <property type="protein sequence ID" value="TRY57454.1"/>
    <property type="molecule type" value="Genomic_DNA"/>
</dbReference>
<evidence type="ECO:0000313" key="2">
    <source>
        <dbReference type="Proteomes" id="UP000316079"/>
    </source>
</evidence>
<sequence length="79" mass="9208">MHGPIIICSPQPPPTCCEKMILKPYGMGSGYLHALEKVLQLQVYRRFVRYHVLARECTELHHCFLPSFNICFHQCNKMC</sequence>
<organism evidence="1 2">
    <name type="scientific">Danionella cerebrum</name>
    <dbReference type="NCBI Taxonomy" id="2873325"/>
    <lineage>
        <taxon>Eukaryota</taxon>
        <taxon>Metazoa</taxon>
        <taxon>Chordata</taxon>
        <taxon>Craniata</taxon>
        <taxon>Vertebrata</taxon>
        <taxon>Euteleostomi</taxon>
        <taxon>Actinopterygii</taxon>
        <taxon>Neopterygii</taxon>
        <taxon>Teleostei</taxon>
        <taxon>Ostariophysi</taxon>
        <taxon>Cypriniformes</taxon>
        <taxon>Danionidae</taxon>
        <taxon>Danioninae</taxon>
        <taxon>Danionella</taxon>
    </lineage>
</organism>
<protein>
    <submittedName>
        <fullName evidence="1">Uncharacterized protein</fullName>
    </submittedName>
</protein>
<gene>
    <name evidence="1" type="ORF">DNTS_031438</name>
</gene>
<name>A0A553MW86_9TELE</name>
<dbReference type="AlphaFoldDB" id="A0A553MW86"/>
<proteinExistence type="predicted"/>
<keyword evidence="2" id="KW-1185">Reference proteome</keyword>
<evidence type="ECO:0000313" key="1">
    <source>
        <dbReference type="EMBL" id="TRY57454.1"/>
    </source>
</evidence>
<accession>A0A553MW86</accession>